<gene>
    <name evidence="1" type="ORF">BpHYR1_003657</name>
</gene>
<sequence>MSHLADHVVNERFLGNEAPELFVLLQRFLVLFHREQNRRSMKLAQRVLGLDDQRPVQNLQGLVGLLERVVHDRYVHHQRRAVRINEQRFFQILFGQQKLLLLKVNHADAVPGVVVSWLEKDGLAERRQALVHLFDENVLVAEQIVGVRELGVDLGGPVKKLDGRVVLLVQAEAVADHAPSLGRQLVELVVQFKVGFGHLAENKARVELAVGQLLEALERLLALKLLQAVHGRAHVLEQLHHLVQAH</sequence>
<proteinExistence type="predicted"/>
<reference evidence="1 2" key="1">
    <citation type="journal article" date="2018" name="Sci. Rep.">
        <title>Genomic signatures of local adaptation to the degree of environmental predictability in rotifers.</title>
        <authorList>
            <person name="Franch-Gras L."/>
            <person name="Hahn C."/>
            <person name="Garcia-Roger E.M."/>
            <person name="Carmona M.J."/>
            <person name="Serra M."/>
            <person name="Gomez A."/>
        </authorList>
    </citation>
    <scope>NUCLEOTIDE SEQUENCE [LARGE SCALE GENOMIC DNA]</scope>
    <source>
        <strain evidence="1">HYR1</strain>
    </source>
</reference>
<keyword evidence="2" id="KW-1185">Reference proteome</keyword>
<organism evidence="1 2">
    <name type="scientific">Brachionus plicatilis</name>
    <name type="common">Marine rotifer</name>
    <name type="synonym">Brachionus muelleri</name>
    <dbReference type="NCBI Taxonomy" id="10195"/>
    <lineage>
        <taxon>Eukaryota</taxon>
        <taxon>Metazoa</taxon>
        <taxon>Spiralia</taxon>
        <taxon>Gnathifera</taxon>
        <taxon>Rotifera</taxon>
        <taxon>Eurotatoria</taxon>
        <taxon>Monogononta</taxon>
        <taxon>Pseudotrocha</taxon>
        <taxon>Ploima</taxon>
        <taxon>Brachionidae</taxon>
        <taxon>Brachionus</taxon>
    </lineage>
</organism>
<dbReference type="AlphaFoldDB" id="A0A3M7R8X6"/>
<evidence type="ECO:0000313" key="1">
    <source>
        <dbReference type="EMBL" id="RNA19675.1"/>
    </source>
</evidence>
<dbReference type="Proteomes" id="UP000276133">
    <property type="component" value="Unassembled WGS sequence"/>
</dbReference>
<name>A0A3M7R8X6_BRAPC</name>
<protein>
    <submittedName>
        <fullName evidence="1">Uncharacterized protein</fullName>
    </submittedName>
</protein>
<dbReference type="EMBL" id="REGN01003997">
    <property type="protein sequence ID" value="RNA19675.1"/>
    <property type="molecule type" value="Genomic_DNA"/>
</dbReference>
<accession>A0A3M7R8X6</accession>
<evidence type="ECO:0000313" key="2">
    <source>
        <dbReference type="Proteomes" id="UP000276133"/>
    </source>
</evidence>
<comment type="caution">
    <text evidence="1">The sequence shown here is derived from an EMBL/GenBank/DDBJ whole genome shotgun (WGS) entry which is preliminary data.</text>
</comment>